<evidence type="ECO:0000256" key="2">
    <source>
        <dbReference type="ARBA" id="ARBA00006648"/>
    </source>
</evidence>
<reference evidence="8" key="1">
    <citation type="submission" date="2015-08" db="UniProtKB">
        <authorList>
            <consortium name="WormBaseParasite"/>
        </authorList>
    </citation>
    <scope>IDENTIFICATION</scope>
</reference>
<evidence type="ECO:0000256" key="4">
    <source>
        <dbReference type="ARBA" id="ARBA00022729"/>
    </source>
</evidence>
<proteinExistence type="inferred from homology"/>
<dbReference type="GO" id="GO:0005576">
    <property type="term" value="C:extracellular region"/>
    <property type="evidence" value="ECO:0007669"/>
    <property type="project" value="UniProtKB-SubCell"/>
</dbReference>
<dbReference type="WBParaSite" id="TCONS_00011572.p1">
    <property type="protein sequence ID" value="TCONS_00011572.p1"/>
    <property type="gene ID" value="XLOC_006125"/>
</dbReference>
<dbReference type="Proteomes" id="UP000035681">
    <property type="component" value="Unplaced"/>
</dbReference>
<dbReference type="AlphaFoldDB" id="A0A0K0E2D0"/>
<sequence length="180" mass="21336">MLLIEFLNLVKVITNVNGYELNFLMKHITLINNFIIEREINFFNNLAENEKTILNDVTSKYIYSSTDNEVLKFIKSKSYSFGEDLECIFRKFLEKQVSLLPENKDFVDFLLKTSSSLLVFVPANPNFDDVKNFLLKFYLKYNDLNRESKKQLYLLYPNIDELINNLKFKNLIIKFIQLSD</sequence>
<name>A0A0K0E2D0_STRER</name>
<evidence type="ECO:0000313" key="7">
    <source>
        <dbReference type="Proteomes" id="UP000035681"/>
    </source>
</evidence>
<comment type="subcellular location">
    <subcellularLocation>
        <location evidence="1">Secreted</location>
    </subcellularLocation>
</comment>
<keyword evidence="4" id="KW-0732">Signal</keyword>
<evidence type="ECO:0000256" key="5">
    <source>
        <dbReference type="ARBA" id="ARBA00023054"/>
    </source>
</evidence>
<keyword evidence="6" id="KW-0446">Lipid-binding</keyword>
<accession>A0A0K0E2D0</accession>
<dbReference type="Gene3D" id="1.20.120.1100">
    <property type="match status" value="1"/>
</dbReference>
<evidence type="ECO:0000256" key="3">
    <source>
        <dbReference type="ARBA" id="ARBA00022525"/>
    </source>
</evidence>
<keyword evidence="3" id="KW-0964">Secreted</keyword>
<evidence type="ECO:0000313" key="9">
    <source>
        <dbReference type="WBParaSite" id="TCONS_00011572.p1"/>
    </source>
</evidence>
<protein>
    <submittedName>
        <fullName evidence="8 9">Uncharacterized protein</fullName>
    </submittedName>
</protein>
<dbReference type="Pfam" id="PF05823">
    <property type="entry name" value="Gp-FAR-1"/>
    <property type="match status" value="1"/>
</dbReference>
<dbReference type="GO" id="GO:0008289">
    <property type="term" value="F:lipid binding"/>
    <property type="evidence" value="ECO:0007669"/>
    <property type="project" value="UniProtKB-KW"/>
</dbReference>
<keyword evidence="7" id="KW-1185">Reference proteome</keyword>
<dbReference type="InterPro" id="IPR008632">
    <property type="entry name" value="Gp-FAR-1"/>
</dbReference>
<dbReference type="WBParaSite" id="SSTP_0000365000.1">
    <property type="protein sequence ID" value="SSTP_0000365000.1"/>
    <property type="gene ID" value="SSTP_0000365000"/>
</dbReference>
<comment type="similarity">
    <text evidence="2">Belongs to the fatty-acid and retinol-binding protein (FARBP) family.</text>
</comment>
<organism evidence="8">
    <name type="scientific">Strongyloides stercoralis</name>
    <name type="common">Threadworm</name>
    <dbReference type="NCBI Taxonomy" id="6248"/>
    <lineage>
        <taxon>Eukaryota</taxon>
        <taxon>Metazoa</taxon>
        <taxon>Ecdysozoa</taxon>
        <taxon>Nematoda</taxon>
        <taxon>Chromadorea</taxon>
        <taxon>Rhabditida</taxon>
        <taxon>Tylenchina</taxon>
        <taxon>Panagrolaimomorpha</taxon>
        <taxon>Strongyloidoidea</taxon>
        <taxon>Strongyloididae</taxon>
        <taxon>Strongyloides</taxon>
    </lineage>
</organism>
<keyword evidence="5" id="KW-0175">Coiled coil</keyword>
<evidence type="ECO:0000256" key="1">
    <source>
        <dbReference type="ARBA" id="ARBA00004613"/>
    </source>
</evidence>
<evidence type="ECO:0000256" key="6">
    <source>
        <dbReference type="ARBA" id="ARBA00023121"/>
    </source>
</evidence>
<evidence type="ECO:0000313" key="8">
    <source>
        <dbReference type="WBParaSite" id="SSTP_0000365000.1"/>
    </source>
</evidence>